<dbReference type="EMBL" id="ML208630">
    <property type="protein sequence ID" value="TFK61770.1"/>
    <property type="molecule type" value="Genomic_DNA"/>
</dbReference>
<dbReference type="Proteomes" id="UP000308600">
    <property type="component" value="Unassembled WGS sequence"/>
</dbReference>
<evidence type="ECO:0000313" key="1">
    <source>
        <dbReference type="EMBL" id="TFK61770.1"/>
    </source>
</evidence>
<protein>
    <submittedName>
        <fullName evidence="1">Uncharacterized protein</fullName>
    </submittedName>
</protein>
<sequence length="498" mass="56449">MTSDLESESPQNNLPEDILEEIFSSVELHTDLVNLACVCRAFSLSIIPRHTEYRIIQTRQPIPHVWAHLARRQDLARNIRKISFSLPRPLGKNPTRLPNTLLDNLLDKQQGTRDQLVNAQNMYKALEYMTHLKEFIWLWTPEPIVAPPYQRLVLSALAKRSSLERLSLFTIHGPDRSPHNPQDPNLEENIDWRLINLRRLSLSGRGWAHSHLLGLFQPSSTIQLLDVPGDIFRHNFLASTFIPTLATITINSSLIIDVNTAISLFLKNHPSIQSLVWTSSGPIVLISGSLPNLRHVRCCVEFISALEDSHQSSPSALREIVQLDAPIKISRLSLLTFLDGSALEGFRASAFASVEELLVMADLFPNIEWLSLPSRERSTSDTGLLSEWHNVLSNFRKLKRFHDISVSLGLEFDDPKIAELVLRLAQICPTLETIIGKFCHGTSPSTIKIKREADFNPKGEVISQKERISYEISDNKSIRYLSKKLRMVPHLEALRLHA</sequence>
<keyword evidence="2" id="KW-1185">Reference proteome</keyword>
<proteinExistence type="predicted"/>
<reference evidence="1 2" key="1">
    <citation type="journal article" date="2019" name="Nat. Ecol. Evol.">
        <title>Megaphylogeny resolves global patterns of mushroom evolution.</title>
        <authorList>
            <person name="Varga T."/>
            <person name="Krizsan K."/>
            <person name="Foldi C."/>
            <person name="Dima B."/>
            <person name="Sanchez-Garcia M."/>
            <person name="Sanchez-Ramirez S."/>
            <person name="Szollosi G.J."/>
            <person name="Szarkandi J.G."/>
            <person name="Papp V."/>
            <person name="Albert L."/>
            <person name="Andreopoulos W."/>
            <person name="Angelini C."/>
            <person name="Antonin V."/>
            <person name="Barry K.W."/>
            <person name="Bougher N.L."/>
            <person name="Buchanan P."/>
            <person name="Buyck B."/>
            <person name="Bense V."/>
            <person name="Catcheside P."/>
            <person name="Chovatia M."/>
            <person name="Cooper J."/>
            <person name="Damon W."/>
            <person name="Desjardin D."/>
            <person name="Finy P."/>
            <person name="Geml J."/>
            <person name="Haridas S."/>
            <person name="Hughes K."/>
            <person name="Justo A."/>
            <person name="Karasinski D."/>
            <person name="Kautmanova I."/>
            <person name="Kiss B."/>
            <person name="Kocsube S."/>
            <person name="Kotiranta H."/>
            <person name="LaButti K.M."/>
            <person name="Lechner B.E."/>
            <person name="Liimatainen K."/>
            <person name="Lipzen A."/>
            <person name="Lukacs Z."/>
            <person name="Mihaltcheva S."/>
            <person name="Morgado L.N."/>
            <person name="Niskanen T."/>
            <person name="Noordeloos M.E."/>
            <person name="Ohm R.A."/>
            <person name="Ortiz-Santana B."/>
            <person name="Ovrebo C."/>
            <person name="Racz N."/>
            <person name="Riley R."/>
            <person name="Savchenko A."/>
            <person name="Shiryaev A."/>
            <person name="Soop K."/>
            <person name="Spirin V."/>
            <person name="Szebenyi C."/>
            <person name="Tomsovsky M."/>
            <person name="Tulloss R.E."/>
            <person name="Uehling J."/>
            <person name="Grigoriev I.V."/>
            <person name="Vagvolgyi C."/>
            <person name="Papp T."/>
            <person name="Martin F.M."/>
            <person name="Miettinen O."/>
            <person name="Hibbett D.S."/>
            <person name="Nagy L.G."/>
        </authorList>
    </citation>
    <scope>NUCLEOTIDE SEQUENCE [LARGE SCALE GENOMIC DNA]</scope>
    <source>
        <strain evidence="1 2">NL-1719</strain>
    </source>
</reference>
<evidence type="ECO:0000313" key="2">
    <source>
        <dbReference type="Proteomes" id="UP000308600"/>
    </source>
</evidence>
<accession>A0ACD3A7V6</accession>
<gene>
    <name evidence="1" type="ORF">BDN72DRAFT_964982</name>
</gene>
<organism evidence="1 2">
    <name type="scientific">Pluteus cervinus</name>
    <dbReference type="NCBI Taxonomy" id="181527"/>
    <lineage>
        <taxon>Eukaryota</taxon>
        <taxon>Fungi</taxon>
        <taxon>Dikarya</taxon>
        <taxon>Basidiomycota</taxon>
        <taxon>Agaricomycotina</taxon>
        <taxon>Agaricomycetes</taxon>
        <taxon>Agaricomycetidae</taxon>
        <taxon>Agaricales</taxon>
        <taxon>Pluteineae</taxon>
        <taxon>Pluteaceae</taxon>
        <taxon>Pluteus</taxon>
    </lineage>
</organism>
<name>A0ACD3A7V6_9AGAR</name>